<dbReference type="PROSITE" id="PS00136">
    <property type="entry name" value="SUBTILASE_ASP"/>
    <property type="match status" value="1"/>
</dbReference>
<keyword evidence="3 5" id="KW-0378">Hydrolase</keyword>
<keyword evidence="2 5" id="KW-0645">Protease</keyword>
<keyword evidence="4 5" id="KW-0720">Serine protease</keyword>
<feature type="active site" description="Charge relay system" evidence="5">
    <location>
        <position position="202"/>
    </location>
</feature>
<dbReference type="InterPro" id="IPR000209">
    <property type="entry name" value="Peptidase_S8/S53_dom"/>
</dbReference>
<gene>
    <name evidence="9" type="ORF">CEE36_06360</name>
</gene>
<dbReference type="InterPro" id="IPR023827">
    <property type="entry name" value="Peptidase_S8_Asp-AS"/>
</dbReference>
<evidence type="ECO:0000256" key="5">
    <source>
        <dbReference type="PROSITE-ProRule" id="PRU01240"/>
    </source>
</evidence>
<reference evidence="9 10" key="1">
    <citation type="submission" date="2017-06" db="EMBL/GenBank/DDBJ databases">
        <title>Novel microbial phyla capable of carbon fixation and sulfur reduction in deep-sea sediments.</title>
        <authorList>
            <person name="Huang J."/>
            <person name="Baker B."/>
            <person name="Wang Y."/>
        </authorList>
    </citation>
    <scope>NUCLEOTIDE SEQUENCE [LARGE SCALE GENOMIC DNA]</scope>
    <source>
        <strain evidence="9">B3_TA06</strain>
    </source>
</reference>
<protein>
    <recommendedName>
        <fullName evidence="8">Peptidase S8/S53 domain-containing protein</fullName>
    </recommendedName>
</protein>
<organism evidence="9 10">
    <name type="scientific">candidate division TA06 bacterium B3_TA06</name>
    <dbReference type="NCBI Taxonomy" id="2012487"/>
    <lineage>
        <taxon>Bacteria</taxon>
        <taxon>Bacteria division TA06</taxon>
    </lineage>
</organism>
<dbReference type="PANTHER" id="PTHR43806">
    <property type="entry name" value="PEPTIDASE S8"/>
    <property type="match status" value="1"/>
</dbReference>
<evidence type="ECO:0000259" key="8">
    <source>
        <dbReference type="Pfam" id="PF00082"/>
    </source>
</evidence>
<proteinExistence type="inferred from homology"/>
<dbReference type="Proteomes" id="UP000317778">
    <property type="component" value="Unassembled WGS sequence"/>
</dbReference>
<sequence length="504" mass="54721">MKRVFVFAVLALASVAFASGTVEESATISELIAKAPDAQALEAFVDSSGLEIGPLITYPNPSEEVLELFGCYYIVTIPDELQEVQNSLVDIMEELDGIEYVESNLRIQLEPEVEEDSESYFFMPDSFPDPYTPNDPLYPQQWSKIHTETDWAWNVSTGEGASIAILDTGVDTDHEDLIDNLDMEHAYNFCHNNTNVEDVIGHGTGVAGCAAATIDNGKGIAGIAGNAAIMPLRLSDDQGNIYTSATVNAILYAADNGATAINMSFGQNTSNPTELSAVNYAWGKGCFLCSTAGNDDKNKPRYPGAYENVMCVGASDPSDSRCWFSNYGPTVNVYAPGVNVWRPTKEGGYKPVSGTSIACPQIAGLAALIWAAHPDWTNQQVWDKIIESADTITIDKGKVLRMNARKALDVEKIEEIAEQPVTLPFISAIQIQHGSVNFAYSTPDATDYTLSIYDVSGREVYARDGQLAGSGEITYNPVSLSEGVYFWRISTEQGEVSGKFVYVK</sequence>
<dbReference type="PRINTS" id="PR00723">
    <property type="entry name" value="SUBTILISIN"/>
</dbReference>
<feature type="chain" id="PRO_5022146991" description="Peptidase S8/S53 domain-containing protein" evidence="7">
    <location>
        <begin position="19"/>
        <end position="504"/>
    </location>
</feature>
<dbReference type="NCBIfam" id="TIGR04183">
    <property type="entry name" value="Por_Secre_tail"/>
    <property type="match status" value="1"/>
</dbReference>
<dbReference type="InterPro" id="IPR026444">
    <property type="entry name" value="Secre_tail"/>
</dbReference>
<dbReference type="SUPFAM" id="SSF52743">
    <property type="entry name" value="Subtilisin-like"/>
    <property type="match status" value="1"/>
</dbReference>
<evidence type="ECO:0000256" key="7">
    <source>
        <dbReference type="SAM" id="SignalP"/>
    </source>
</evidence>
<dbReference type="EMBL" id="NJBO01000008">
    <property type="protein sequence ID" value="TKJ42885.1"/>
    <property type="molecule type" value="Genomic_DNA"/>
</dbReference>
<dbReference type="InterPro" id="IPR022398">
    <property type="entry name" value="Peptidase_S8_His-AS"/>
</dbReference>
<dbReference type="AlphaFoldDB" id="A0A532V6R2"/>
<evidence type="ECO:0000256" key="3">
    <source>
        <dbReference type="ARBA" id="ARBA00022801"/>
    </source>
</evidence>
<dbReference type="PANTHER" id="PTHR43806:SF11">
    <property type="entry name" value="CEREVISIN-RELATED"/>
    <property type="match status" value="1"/>
</dbReference>
<dbReference type="PROSITE" id="PS00137">
    <property type="entry name" value="SUBTILASE_HIS"/>
    <property type="match status" value="1"/>
</dbReference>
<evidence type="ECO:0000313" key="10">
    <source>
        <dbReference type="Proteomes" id="UP000317778"/>
    </source>
</evidence>
<dbReference type="InterPro" id="IPR050131">
    <property type="entry name" value="Peptidase_S8_subtilisin-like"/>
</dbReference>
<dbReference type="GO" id="GO:0004252">
    <property type="term" value="F:serine-type endopeptidase activity"/>
    <property type="evidence" value="ECO:0007669"/>
    <property type="project" value="UniProtKB-UniRule"/>
</dbReference>
<dbReference type="GO" id="GO:0006508">
    <property type="term" value="P:proteolysis"/>
    <property type="evidence" value="ECO:0007669"/>
    <property type="project" value="UniProtKB-KW"/>
</dbReference>
<evidence type="ECO:0000313" key="9">
    <source>
        <dbReference type="EMBL" id="TKJ42885.1"/>
    </source>
</evidence>
<dbReference type="PROSITE" id="PS00138">
    <property type="entry name" value="SUBTILASE_SER"/>
    <property type="match status" value="1"/>
</dbReference>
<dbReference type="Gene3D" id="3.40.50.200">
    <property type="entry name" value="Peptidase S8/S53 domain"/>
    <property type="match status" value="1"/>
</dbReference>
<feature type="active site" description="Charge relay system" evidence="5">
    <location>
        <position position="356"/>
    </location>
</feature>
<feature type="signal peptide" evidence="7">
    <location>
        <begin position="1"/>
        <end position="18"/>
    </location>
</feature>
<keyword evidence="7" id="KW-0732">Signal</keyword>
<accession>A0A532V6R2</accession>
<evidence type="ECO:0000256" key="2">
    <source>
        <dbReference type="ARBA" id="ARBA00022670"/>
    </source>
</evidence>
<dbReference type="InterPro" id="IPR036852">
    <property type="entry name" value="Peptidase_S8/S53_dom_sf"/>
</dbReference>
<evidence type="ECO:0000256" key="4">
    <source>
        <dbReference type="ARBA" id="ARBA00022825"/>
    </source>
</evidence>
<evidence type="ECO:0000256" key="6">
    <source>
        <dbReference type="RuleBase" id="RU003355"/>
    </source>
</evidence>
<comment type="similarity">
    <text evidence="1 5 6">Belongs to the peptidase S8 family.</text>
</comment>
<evidence type="ECO:0000256" key="1">
    <source>
        <dbReference type="ARBA" id="ARBA00011073"/>
    </source>
</evidence>
<comment type="caution">
    <text evidence="9">The sequence shown here is derived from an EMBL/GenBank/DDBJ whole genome shotgun (WGS) entry which is preliminary data.</text>
</comment>
<feature type="active site" description="Charge relay system" evidence="5">
    <location>
        <position position="167"/>
    </location>
</feature>
<dbReference type="Pfam" id="PF00082">
    <property type="entry name" value="Peptidase_S8"/>
    <property type="match status" value="1"/>
</dbReference>
<feature type="domain" description="Peptidase S8/S53" evidence="8">
    <location>
        <begin position="158"/>
        <end position="390"/>
    </location>
</feature>
<dbReference type="PROSITE" id="PS51892">
    <property type="entry name" value="SUBTILASE"/>
    <property type="match status" value="1"/>
</dbReference>
<name>A0A532V6R2_UNCT6</name>
<dbReference type="InterPro" id="IPR023828">
    <property type="entry name" value="Peptidase_S8_Ser-AS"/>
</dbReference>
<dbReference type="InterPro" id="IPR015500">
    <property type="entry name" value="Peptidase_S8_subtilisin-rel"/>
</dbReference>